<proteinExistence type="predicted"/>
<organism evidence="3 4">
    <name type="scientific">Moheibacter lacus</name>
    <dbReference type="NCBI Taxonomy" id="2745851"/>
    <lineage>
        <taxon>Bacteria</taxon>
        <taxon>Pseudomonadati</taxon>
        <taxon>Bacteroidota</taxon>
        <taxon>Flavobacteriia</taxon>
        <taxon>Flavobacteriales</taxon>
        <taxon>Weeksellaceae</taxon>
        <taxon>Moheibacter</taxon>
    </lineage>
</organism>
<evidence type="ECO:0000256" key="1">
    <source>
        <dbReference type="PROSITE-ProRule" id="PRU00339"/>
    </source>
</evidence>
<dbReference type="Pfam" id="PF00515">
    <property type="entry name" value="TPR_1"/>
    <property type="match status" value="1"/>
</dbReference>
<dbReference type="PROSITE" id="PS50005">
    <property type="entry name" value="TPR"/>
    <property type="match status" value="1"/>
</dbReference>
<keyword evidence="2" id="KW-0732">Signal</keyword>
<gene>
    <name evidence="3" type="ORF">HU137_12685</name>
</gene>
<dbReference type="InterPro" id="IPR019734">
    <property type="entry name" value="TPR_rpt"/>
</dbReference>
<dbReference type="RefSeq" id="WP_182044227.1">
    <property type="nucleotide sequence ID" value="NZ_JACDZE010000005.1"/>
</dbReference>
<feature type="chain" id="PRO_5032276971" evidence="2">
    <location>
        <begin position="20"/>
        <end position="460"/>
    </location>
</feature>
<dbReference type="SUPFAM" id="SSF48452">
    <property type="entry name" value="TPR-like"/>
    <property type="match status" value="1"/>
</dbReference>
<comment type="caution">
    <text evidence="3">The sequence shown here is derived from an EMBL/GenBank/DDBJ whole genome shotgun (WGS) entry which is preliminary data.</text>
</comment>
<accession>A0A838ZUF6</accession>
<dbReference type="Proteomes" id="UP000552241">
    <property type="component" value="Unassembled WGS sequence"/>
</dbReference>
<protein>
    <submittedName>
        <fullName evidence="3">Tetratricopeptide repeat protein</fullName>
    </submittedName>
</protein>
<dbReference type="PROSITE" id="PS50293">
    <property type="entry name" value="TPR_REGION"/>
    <property type="match status" value="1"/>
</dbReference>
<dbReference type="SMART" id="SM00028">
    <property type="entry name" value="TPR"/>
    <property type="match status" value="1"/>
</dbReference>
<dbReference type="EMBL" id="JACDZE010000005">
    <property type="protein sequence ID" value="MBA5630623.1"/>
    <property type="molecule type" value="Genomic_DNA"/>
</dbReference>
<sequence length="460" mass="51154">MKKIVLSLAALVMSLGVFAQEKEIEAAFSAVESNNTSSAKTELAKVASQMNANTISPELKAKYYYAAGQVALKEGNSIEAAKMFGEMGKFENGTMYSVKNKSTKQTEYYATKADADAAVANGDYAKPKEEKLTPNLSLKVQESLRTKAEAVLKQANDAYQADNANLAGDKFLEASYLAKAIGGDGDLFKYNAALSYHKAENFQKAFDTYKELINEGYTGESSSWVGKDKASGQEVSFNTKAEADTQAKLGLVTGVKEVKSPSVEKELYMYALRTLVGQKKYDPIVEKISNKYGKDNEIQTLVGNVYHNSGQSDLFLEKLIENTKIDPNNATNYFNIGILYMDQNKNEEALAYFDKAIQVDPKFKNAYTNAAITIVKPEKEYIELINANLGNSAKEKQLYKENTEKRKALYTKAIPYLEKAFELDKTSFDSARLLRQAYQTAEMFDKEDAMRAIEKSLEKK</sequence>
<dbReference type="AlphaFoldDB" id="A0A838ZUF6"/>
<name>A0A838ZUF6_9FLAO</name>
<evidence type="ECO:0000313" key="4">
    <source>
        <dbReference type="Proteomes" id="UP000552241"/>
    </source>
</evidence>
<dbReference type="InterPro" id="IPR011990">
    <property type="entry name" value="TPR-like_helical_dom_sf"/>
</dbReference>
<evidence type="ECO:0000313" key="3">
    <source>
        <dbReference type="EMBL" id="MBA5630623.1"/>
    </source>
</evidence>
<keyword evidence="4" id="KW-1185">Reference proteome</keyword>
<keyword evidence="1" id="KW-0802">TPR repeat</keyword>
<evidence type="ECO:0000256" key="2">
    <source>
        <dbReference type="SAM" id="SignalP"/>
    </source>
</evidence>
<feature type="repeat" description="TPR" evidence="1">
    <location>
        <begin position="330"/>
        <end position="363"/>
    </location>
</feature>
<reference evidence="3 4" key="1">
    <citation type="submission" date="2020-07" db="EMBL/GenBank/DDBJ databases">
        <title>Moheibacter lacus sp. nov., a member of the family Flavobacteriaceae isolated from freshwater lake sediment.</title>
        <authorList>
            <person name="Liu Y."/>
        </authorList>
    </citation>
    <scope>NUCLEOTIDE SEQUENCE [LARGE SCALE GENOMIC DNA]</scope>
    <source>
        <strain evidence="3 4">BDHS18</strain>
    </source>
</reference>
<feature type="signal peptide" evidence="2">
    <location>
        <begin position="1"/>
        <end position="19"/>
    </location>
</feature>
<dbReference type="Gene3D" id="1.25.40.10">
    <property type="entry name" value="Tetratricopeptide repeat domain"/>
    <property type="match status" value="1"/>
</dbReference>